<keyword evidence="3" id="KW-1185">Reference proteome</keyword>
<evidence type="ECO:0000313" key="2">
    <source>
        <dbReference type="EMBL" id="KAK3205685.1"/>
    </source>
</evidence>
<feature type="domain" description="F-box" evidence="1">
    <location>
        <begin position="8"/>
        <end position="53"/>
    </location>
</feature>
<dbReference type="Gene3D" id="1.20.1280.50">
    <property type="match status" value="1"/>
</dbReference>
<protein>
    <recommendedName>
        <fullName evidence="1">F-box domain-containing protein</fullName>
    </recommendedName>
</protein>
<evidence type="ECO:0000259" key="1">
    <source>
        <dbReference type="PROSITE" id="PS50181"/>
    </source>
</evidence>
<evidence type="ECO:0000313" key="3">
    <source>
        <dbReference type="Proteomes" id="UP001281410"/>
    </source>
</evidence>
<dbReference type="Pfam" id="PF12937">
    <property type="entry name" value="F-box-like"/>
    <property type="match status" value="1"/>
</dbReference>
<reference evidence="2" key="1">
    <citation type="journal article" date="2023" name="Plant J.">
        <title>Genome sequences and population genomics provide insights into the demographic history, inbreeding, and mutation load of two 'living fossil' tree species of Dipteronia.</title>
        <authorList>
            <person name="Feng Y."/>
            <person name="Comes H.P."/>
            <person name="Chen J."/>
            <person name="Zhu S."/>
            <person name="Lu R."/>
            <person name="Zhang X."/>
            <person name="Li P."/>
            <person name="Qiu J."/>
            <person name="Olsen K.M."/>
            <person name="Qiu Y."/>
        </authorList>
    </citation>
    <scope>NUCLEOTIDE SEQUENCE</scope>
    <source>
        <strain evidence="2">NBL</strain>
    </source>
</reference>
<proteinExistence type="predicted"/>
<dbReference type="Proteomes" id="UP001281410">
    <property type="component" value="Unassembled WGS sequence"/>
</dbReference>
<dbReference type="CDD" id="cd22157">
    <property type="entry name" value="F-box_AtFBW1-like"/>
    <property type="match status" value="1"/>
</dbReference>
<organism evidence="2 3">
    <name type="scientific">Dipteronia sinensis</name>
    <dbReference type="NCBI Taxonomy" id="43782"/>
    <lineage>
        <taxon>Eukaryota</taxon>
        <taxon>Viridiplantae</taxon>
        <taxon>Streptophyta</taxon>
        <taxon>Embryophyta</taxon>
        <taxon>Tracheophyta</taxon>
        <taxon>Spermatophyta</taxon>
        <taxon>Magnoliopsida</taxon>
        <taxon>eudicotyledons</taxon>
        <taxon>Gunneridae</taxon>
        <taxon>Pentapetalae</taxon>
        <taxon>rosids</taxon>
        <taxon>malvids</taxon>
        <taxon>Sapindales</taxon>
        <taxon>Sapindaceae</taxon>
        <taxon>Hippocastanoideae</taxon>
        <taxon>Acereae</taxon>
        <taxon>Dipteronia</taxon>
    </lineage>
</organism>
<dbReference type="PANTHER" id="PTHR31672">
    <property type="entry name" value="BNACNNG10540D PROTEIN"/>
    <property type="match status" value="1"/>
</dbReference>
<dbReference type="InterPro" id="IPR036047">
    <property type="entry name" value="F-box-like_dom_sf"/>
</dbReference>
<dbReference type="SUPFAM" id="SSF81383">
    <property type="entry name" value="F-box domain"/>
    <property type="match status" value="1"/>
</dbReference>
<dbReference type="PANTHER" id="PTHR31672:SF13">
    <property type="entry name" value="F-BOX PROTEIN CPR30-LIKE"/>
    <property type="match status" value="1"/>
</dbReference>
<dbReference type="EMBL" id="JANJYJ010000006">
    <property type="protein sequence ID" value="KAK3205685.1"/>
    <property type="molecule type" value="Genomic_DNA"/>
</dbReference>
<dbReference type="InterPro" id="IPR006527">
    <property type="entry name" value="F-box-assoc_dom_typ1"/>
</dbReference>
<dbReference type="Pfam" id="PF07734">
    <property type="entry name" value="FBA_1"/>
    <property type="match status" value="1"/>
</dbReference>
<dbReference type="NCBIfam" id="TIGR01640">
    <property type="entry name" value="F_box_assoc_1"/>
    <property type="match status" value="1"/>
</dbReference>
<dbReference type="SMART" id="SM00256">
    <property type="entry name" value="FBOX"/>
    <property type="match status" value="1"/>
</dbReference>
<name>A0AAE0A840_9ROSI</name>
<sequence>MSGSSVESVKNLPLPHEIVIDILSRLPVKSLCRFKCVSKSWLALTTDPLFVKLHLDRTKVHRLILASRSLHSIDHETTPINDEVVSVQLDFPLKKNRTCDFVQIIGSCNGLLCIMPEPEVFFVFNPSTKEHKRVHDFQNPTLSSLSDRSVHGFGYVQSIDDYKFVKYVCGSTVCVFSLKNNSWKCIEDSRYECQLFVPGTLLNGAIHWVLKHQDGDCVIAAFDLVEERFKDLPLPDALTNFGVLSTGVLDGRLCVQHHQAMNVKQFWVMKEYGVKESWTRVFVQEGYRILKPLCLWKDCKILLAMNRNKLVLCNQRDGALKDFEVTGIPFQFDADVYVESLISPNCSKWN</sequence>
<comment type="caution">
    <text evidence="2">The sequence shown here is derived from an EMBL/GenBank/DDBJ whole genome shotgun (WGS) entry which is preliminary data.</text>
</comment>
<accession>A0AAE0A840</accession>
<gene>
    <name evidence="2" type="ORF">Dsin_019731</name>
</gene>
<dbReference type="InterPro" id="IPR017451">
    <property type="entry name" value="F-box-assoc_interact_dom"/>
</dbReference>
<dbReference type="PROSITE" id="PS50181">
    <property type="entry name" value="FBOX"/>
    <property type="match status" value="1"/>
</dbReference>
<dbReference type="AlphaFoldDB" id="A0AAE0A840"/>
<dbReference type="InterPro" id="IPR050796">
    <property type="entry name" value="SCF_F-box_component"/>
</dbReference>
<dbReference type="InterPro" id="IPR001810">
    <property type="entry name" value="F-box_dom"/>
</dbReference>